<gene>
    <name evidence="1" type="ORF">ACFQMA_07405</name>
</gene>
<dbReference type="AlphaFoldDB" id="A0ABD5XX19"/>
<name>A0ABD5XX19_9EURY</name>
<protein>
    <recommendedName>
        <fullName evidence="3">Small CPxCG-related zinc finger protein</fullName>
    </recommendedName>
</protein>
<dbReference type="RefSeq" id="WP_274325247.1">
    <property type="nucleotide sequence ID" value="NZ_CP118158.1"/>
</dbReference>
<dbReference type="GeneID" id="78819923"/>
<proteinExistence type="predicted"/>
<dbReference type="InterPro" id="IPR055984">
    <property type="entry name" value="DUF7562"/>
</dbReference>
<evidence type="ECO:0000313" key="1">
    <source>
        <dbReference type="EMBL" id="MFC7139664.1"/>
    </source>
</evidence>
<dbReference type="Proteomes" id="UP001596432">
    <property type="component" value="Unassembled WGS sequence"/>
</dbReference>
<sequence length="98" mass="11237">MWRSSKRGQSQVTCIACGDDVPRSDAREYDKFGDRWDRQGKEFEYLCKPCDRDRCHQPRGDLEALLEDVESNTVGTGRDAFLATYLELTEGRDSVGDR</sequence>
<keyword evidence="2" id="KW-1185">Reference proteome</keyword>
<organism evidence="1 2">
    <name type="scientific">Halosimplex aquaticum</name>
    <dbReference type="NCBI Taxonomy" id="3026162"/>
    <lineage>
        <taxon>Archaea</taxon>
        <taxon>Methanobacteriati</taxon>
        <taxon>Methanobacteriota</taxon>
        <taxon>Stenosarchaea group</taxon>
        <taxon>Halobacteria</taxon>
        <taxon>Halobacteriales</taxon>
        <taxon>Haloarculaceae</taxon>
        <taxon>Halosimplex</taxon>
    </lineage>
</organism>
<dbReference type="EMBL" id="JBHTAS010000001">
    <property type="protein sequence ID" value="MFC7139664.1"/>
    <property type="molecule type" value="Genomic_DNA"/>
</dbReference>
<dbReference type="Pfam" id="PF24443">
    <property type="entry name" value="DUF7562"/>
    <property type="match status" value="1"/>
</dbReference>
<evidence type="ECO:0000313" key="2">
    <source>
        <dbReference type="Proteomes" id="UP001596432"/>
    </source>
</evidence>
<evidence type="ECO:0008006" key="3">
    <source>
        <dbReference type="Google" id="ProtNLM"/>
    </source>
</evidence>
<accession>A0ABD5XX19</accession>
<comment type="caution">
    <text evidence="1">The sequence shown here is derived from an EMBL/GenBank/DDBJ whole genome shotgun (WGS) entry which is preliminary data.</text>
</comment>
<reference evidence="1 2" key="1">
    <citation type="journal article" date="2019" name="Int. J. Syst. Evol. Microbiol.">
        <title>The Global Catalogue of Microorganisms (GCM) 10K type strain sequencing project: providing services to taxonomists for standard genome sequencing and annotation.</title>
        <authorList>
            <consortium name="The Broad Institute Genomics Platform"/>
            <consortium name="The Broad Institute Genome Sequencing Center for Infectious Disease"/>
            <person name="Wu L."/>
            <person name="Ma J."/>
        </authorList>
    </citation>
    <scope>NUCLEOTIDE SEQUENCE [LARGE SCALE GENOMIC DNA]</scope>
    <source>
        <strain evidence="1 2">XZYJT29</strain>
    </source>
</reference>